<evidence type="ECO:0000259" key="6">
    <source>
        <dbReference type="Pfam" id="PF25917"/>
    </source>
</evidence>
<dbReference type="InterPro" id="IPR058792">
    <property type="entry name" value="Beta-barrel_RND_2"/>
</dbReference>
<dbReference type="PANTHER" id="PTHR30386">
    <property type="entry name" value="MEMBRANE FUSION SUBUNIT OF EMRAB-TOLC MULTIDRUG EFFLUX PUMP"/>
    <property type="match status" value="1"/>
</dbReference>
<dbReference type="Gene3D" id="2.40.30.170">
    <property type="match status" value="1"/>
</dbReference>
<feature type="domain" description="Multidrug resistance protein MdtA-like barrel-sandwich hybrid" evidence="6">
    <location>
        <begin position="61"/>
        <end position="254"/>
    </location>
</feature>
<dbReference type="PRINTS" id="PR01490">
    <property type="entry name" value="RTXTOXIND"/>
</dbReference>
<proteinExistence type="predicted"/>
<sequence>MQNEGINGPEGQKKKIHKIINFSILILLILACGVYGINWFNHQRQYESTDNAQLEGHIYLVNPRVGGQVDQVLIDDNQQVRKGDVLVMLDKSDFEVMYAQANAGLLQAKAELASVAANAQAVKAKVDAAYAGIALVRAQQAQVNTDMNRLTSLRRDDVVPQSQLDNIVTSSKVTRAQLDAAIQQHKAAESQYTAAKSKYQSVQAAVEAAQIQVQNAALKLSYATIRAPYDGIISRKNVEEGQVVRPGQPLMAVTDYAKIWVVANFKEVQIGTIEKGQMVQIGVDAYPGMVLEGKVSSIAAATGAKFALLPPDNATGNFTKVTQRVPVKIELSPRNADQPTLRPGMNVTVKVRVSSTAR</sequence>
<evidence type="ECO:0000313" key="9">
    <source>
        <dbReference type="Proteomes" id="UP001172083"/>
    </source>
</evidence>
<dbReference type="Pfam" id="PF25917">
    <property type="entry name" value="BSH_RND"/>
    <property type="match status" value="1"/>
</dbReference>
<keyword evidence="2 5" id="KW-0812">Transmembrane</keyword>
<dbReference type="Proteomes" id="UP001172083">
    <property type="component" value="Unassembled WGS sequence"/>
</dbReference>
<dbReference type="PANTHER" id="PTHR30386:SF26">
    <property type="entry name" value="TRANSPORT PROTEIN COMB"/>
    <property type="match status" value="1"/>
</dbReference>
<protein>
    <submittedName>
        <fullName evidence="8">HlyD family secretion protein</fullName>
    </submittedName>
</protein>
<dbReference type="Gene3D" id="2.40.50.100">
    <property type="match status" value="1"/>
</dbReference>
<evidence type="ECO:0000256" key="2">
    <source>
        <dbReference type="ARBA" id="ARBA00022692"/>
    </source>
</evidence>
<feature type="domain" description="CusB-like beta-barrel" evidence="7">
    <location>
        <begin position="258"/>
        <end position="300"/>
    </location>
</feature>
<keyword evidence="9" id="KW-1185">Reference proteome</keyword>
<keyword evidence="4 5" id="KW-0472">Membrane</keyword>
<evidence type="ECO:0000313" key="8">
    <source>
        <dbReference type="EMBL" id="MDN5213037.1"/>
    </source>
</evidence>
<comment type="subcellular location">
    <subcellularLocation>
        <location evidence="1">Membrane</location>
        <topology evidence="1">Single-pass membrane protein</topology>
    </subcellularLocation>
</comment>
<gene>
    <name evidence="8" type="ORF">QQ020_13305</name>
</gene>
<dbReference type="Gene3D" id="1.10.287.470">
    <property type="entry name" value="Helix hairpin bin"/>
    <property type="match status" value="1"/>
</dbReference>
<evidence type="ECO:0000256" key="1">
    <source>
        <dbReference type="ARBA" id="ARBA00004167"/>
    </source>
</evidence>
<dbReference type="Pfam" id="PF25954">
    <property type="entry name" value="Beta-barrel_RND_2"/>
    <property type="match status" value="1"/>
</dbReference>
<evidence type="ECO:0000256" key="4">
    <source>
        <dbReference type="ARBA" id="ARBA00023136"/>
    </source>
</evidence>
<evidence type="ECO:0000259" key="7">
    <source>
        <dbReference type="Pfam" id="PF25954"/>
    </source>
</evidence>
<keyword evidence="3 5" id="KW-1133">Transmembrane helix</keyword>
<evidence type="ECO:0000256" key="5">
    <source>
        <dbReference type="SAM" id="Phobius"/>
    </source>
</evidence>
<reference evidence="8" key="1">
    <citation type="submission" date="2023-06" db="EMBL/GenBank/DDBJ databases">
        <title>Genomic of Agaribacillus aureum.</title>
        <authorList>
            <person name="Wang G."/>
        </authorList>
    </citation>
    <scope>NUCLEOTIDE SEQUENCE</scope>
    <source>
        <strain evidence="8">BMA12</strain>
    </source>
</reference>
<name>A0ABT8L5L6_9BACT</name>
<dbReference type="InterPro" id="IPR058625">
    <property type="entry name" value="MdtA-like_BSH"/>
</dbReference>
<dbReference type="SUPFAM" id="SSF111369">
    <property type="entry name" value="HlyD-like secretion proteins"/>
    <property type="match status" value="2"/>
</dbReference>
<organism evidence="8 9">
    <name type="scientific">Agaribacillus aureus</name>
    <dbReference type="NCBI Taxonomy" id="3051825"/>
    <lineage>
        <taxon>Bacteria</taxon>
        <taxon>Pseudomonadati</taxon>
        <taxon>Bacteroidota</taxon>
        <taxon>Cytophagia</taxon>
        <taxon>Cytophagales</taxon>
        <taxon>Splendidivirgaceae</taxon>
        <taxon>Agaribacillus</taxon>
    </lineage>
</organism>
<evidence type="ECO:0000256" key="3">
    <source>
        <dbReference type="ARBA" id="ARBA00022989"/>
    </source>
</evidence>
<dbReference type="EMBL" id="JAUJEB010000001">
    <property type="protein sequence ID" value="MDN5213037.1"/>
    <property type="molecule type" value="Genomic_DNA"/>
</dbReference>
<dbReference type="RefSeq" id="WP_346758353.1">
    <property type="nucleotide sequence ID" value="NZ_JAUJEB010000001.1"/>
</dbReference>
<comment type="caution">
    <text evidence="8">The sequence shown here is derived from an EMBL/GenBank/DDBJ whole genome shotgun (WGS) entry which is preliminary data.</text>
</comment>
<dbReference type="InterPro" id="IPR050739">
    <property type="entry name" value="MFP"/>
</dbReference>
<accession>A0ABT8L5L6</accession>
<feature type="transmembrane region" description="Helical" evidence="5">
    <location>
        <begin position="20"/>
        <end position="40"/>
    </location>
</feature>